<accession>A0A0G4MKU9</accession>
<sequence length="539" mass="60955">MTRLGPLTAQALGRSPFDDLVEGEVDAEDESGEHTQQYDSRGRPHNNSTRRMNRDMIRAHNEVMQVIGVAEPDNVPTEADLESVRRYVDYEETMGHRLLRIGRTLEVGGVWGVNGLRARILLYKRYADISFFDLFRYEKSQRSMSNLFLAGLPTFLAGHALKLGSHQWAPARTRKRWLNPLLSYIRVHLQLYVFMQRADIIPASKWFPSWTYFIPGFPSSPIPAPEPPKDLTAASLVQYIGAWCINALPFASFVLWGRLWTRVTTYMWQEFYARLPNTVHHRRHLPPPPPPQAAPPSPPVVDAQPPPPRQPVDLPPQNRAELLRDIDAQVASESTTPPDPPPSQPLRRPSAFSTRGDDFGSDDEEEGGISAPLISFDVEATDSTDAPPGLWSAELRPSAGPEGSPYGLAALHPTYVDTMLTRLPACLASDIFTVISAYVIVAPYEAMALRLVARAYRERMGLPVFDIHEWNIFSGLTWRSVTNFVGLEFVHLIIAGELWAMISSLSQLFHMTEEEWKEFEEMRRAEVQREREAIQRTEP</sequence>
<feature type="compositionally biased region" description="Polar residues" evidence="1">
    <location>
        <begin position="34"/>
        <end position="50"/>
    </location>
</feature>
<feature type="region of interest" description="Disordered" evidence="1">
    <location>
        <begin position="282"/>
        <end position="316"/>
    </location>
</feature>
<evidence type="ECO:0000313" key="2">
    <source>
        <dbReference type="EMBL" id="CRK34938.1"/>
    </source>
</evidence>
<reference evidence="2 3" key="1">
    <citation type="submission" date="2015-05" db="EMBL/GenBank/DDBJ databases">
        <authorList>
            <person name="Wang D.B."/>
            <person name="Wang M."/>
        </authorList>
    </citation>
    <scope>NUCLEOTIDE SEQUENCE [LARGE SCALE GENOMIC DNA]</scope>
    <source>
        <strain evidence="2">VL1</strain>
    </source>
</reference>
<evidence type="ECO:0000256" key="1">
    <source>
        <dbReference type="SAM" id="MobiDB-lite"/>
    </source>
</evidence>
<dbReference type="EMBL" id="CVQH01023305">
    <property type="protein sequence ID" value="CRK34938.1"/>
    <property type="molecule type" value="Genomic_DNA"/>
</dbReference>
<name>A0A0G4MKU9_VERLO</name>
<keyword evidence="3" id="KW-1185">Reference proteome</keyword>
<organism evidence="2 3">
    <name type="scientific">Verticillium longisporum</name>
    <name type="common">Verticillium dahliae var. longisporum</name>
    <dbReference type="NCBI Taxonomy" id="100787"/>
    <lineage>
        <taxon>Eukaryota</taxon>
        <taxon>Fungi</taxon>
        <taxon>Dikarya</taxon>
        <taxon>Ascomycota</taxon>
        <taxon>Pezizomycotina</taxon>
        <taxon>Sordariomycetes</taxon>
        <taxon>Hypocreomycetidae</taxon>
        <taxon>Glomerellales</taxon>
        <taxon>Plectosphaerellaceae</taxon>
        <taxon>Verticillium</taxon>
    </lineage>
</organism>
<evidence type="ECO:0000313" key="3">
    <source>
        <dbReference type="Proteomes" id="UP000044602"/>
    </source>
</evidence>
<dbReference type="STRING" id="100787.A0A0G4MKU9"/>
<feature type="region of interest" description="Disordered" evidence="1">
    <location>
        <begin position="24"/>
        <end position="50"/>
    </location>
</feature>
<dbReference type="AlphaFoldDB" id="A0A0G4MKU9"/>
<feature type="region of interest" description="Disordered" evidence="1">
    <location>
        <begin position="331"/>
        <end position="368"/>
    </location>
</feature>
<proteinExistence type="predicted"/>
<protein>
    <submittedName>
        <fullName evidence="2">Uncharacterized protein</fullName>
    </submittedName>
</protein>
<feature type="compositionally biased region" description="Pro residues" evidence="1">
    <location>
        <begin position="286"/>
        <end position="314"/>
    </location>
</feature>
<dbReference type="Proteomes" id="UP000044602">
    <property type="component" value="Unassembled WGS sequence"/>
</dbReference>
<gene>
    <name evidence="2" type="ORF">BN1708_006573</name>
</gene>